<evidence type="ECO:0000313" key="2">
    <source>
        <dbReference type="Proteomes" id="UP001260773"/>
    </source>
</evidence>
<reference evidence="1" key="1">
    <citation type="submission" date="2023-03" db="EMBL/GenBank/DDBJ databases">
        <authorList>
            <person name="Shen W."/>
            <person name="Cai J."/>
        </authorList>
    </citation>
    <scope>NUCLEOTIDE SEQUENCE</scope>
    <source>
        <strain evidence="1">P33-2</strain>
    </source>
</reference>
<organism evidence="1 2">
    <name type="scientific">Enterococcus avium</name>
    <name type="common">Streptococcus avium</name>
    <dbReference type="NCBI Taxonomy" id="33945"/>
    <lineage>
        <taxon>Bacteria</taxon>
        <taxon>Bacillati</taxon>
        <taxon>Bacillota</taxon>
        <taxon>Bacilli</taxon>
        <taxon>Lactobacillales</taxon>
        <taxon>Enterococcaceae</taxon>
        <taxon>Enterococcus</taxon>
    </lineage>
</organism>
<evidence type="ECO:0000313" key="1">
    <source>
        <dbReference type="EMBL" id="MDT2404012.1"/>
    </source>
</evidence>
<protein>
    <recommendedName>
        <fullName evidence="3">Antitoxin</fullName>
    </recommendedName>
</protein>
<dbReference type="RefSeq" id="WP_142482321.1">
    <property type="nucleotide sequence ID" value="NZ_JAJCJG010000032.1"/>
</dbReference>
<sequence>MDKDTFEKNFSKMLDRFDEMYDQEENYLRNAEAIQNTMPDSSELERMIALQSTISRERTDNLIRVALKEFLVNE</sequence>
<gene>
    <name evidence="1" type="ORF">P7D43_16725</name>
</gene>
<accession>A0AAW8RZR4</accession>
<name>A0AAW8RZR4_ENTAV</name>
<evidence type="ECO:0008006" key="3">
    <source>
        <dbReference type="Google" id="ProtNLM"/>
    </source>
</evidence>
<comment type="caution">
    <text evidence="1">The sequence shown here is derived from an EMBL/GenBank/DDBJ whole genome shotgun (WGS) entry which is preliminary data.</text>
</comment>
<dbReference type="EMBL" id="JARPWH010000074">
    <property type="protein sequence ID" value="MDT2404012.1"/>
    <property type="molecule type" value="Genomic_DNA"/>
</dbReference>
<dbReference type="Proteomes" id="UP001260773">
    <property type="component" value="Unassembled WGS sequence"/>
</dbReference>
<proteinExistence type="predicted"/>
<dbReference type="AlphaFoldDB" id="A0AAW8RZR4"/>